<dbReference type="PANTHER" id="PTHR35767">
    <property type="entry name" value="HAPLESS PROTEIN"/>
    <property type="match status" value="1"/>
</dbReference>
<sequence length="280" mass="31699">MGSNSNERVTLTKPFSIREYVLGSRQKDICHNWPFPEEYLQVCMKYGISRVLPPFARRYSVEHPSHRKDVDLSCAQEKKEHVGSIRKNCVGTEEEKEITKLGSNAFISEAVSEISKQVHLLSASANSYECGEENDLLSDIVPNPMMTKFHCSITKPCLKNPVDQSVAALPSTKRLRKKRKTRKGKPKKRSMGDIYAEARPCTLEDLYRINGTIRTIDFIEGQEKSDNVGQSCISKLTKGFWKKKHPRDGNAANKNLMGKTGRIKKLKDVNPNHGTESELF</sequence>
<name>A0A835D5C2_TETSI</name>
<dbReference type="AlphaFoldDB" id="A0A835D5C2"/>
<dbReference type="OrthoDB" id="1929441at2759"/>
<reference evidence="1 2" key="1">
    <citation type="submission" date="2020-04" db="EMBL/GenBank/DDBJ databases">
        <title>Plant Genome Project.</title>
        <authorList>
            <person name="Zhang R.-G."/>
        </authorList>
    </citation>
    <scope>NUCLEOTIDE SEQUENCE [LARGE SCALE GENOMIC DNA]</scope>
    <source>
        <strain evidence="1">YNK0</strain>
        <tissue evidence="1">Leaf</tissue>
    </source>
</reference>
<protein>
    <submittedName>
        <fullName evidence="1">Uncharacterized protein</fullName>
    </submittedName>
</protein>
<keyword evidence="2" id="KW-1185">Reference proteome</keyword>
<dbReference type="OMA" id="NWPFHEK"/>
<evidence type="ECO:0000313" key="2">
    <source>
        <dbReference type="Proteomes" id="UP000655225"/>
    </source>
</evidence>
<accession>A0A835D5C2</accession>
<organism evidence="1 2">
    <name type="scientific">Tetracentron sinense</name>
    <name type="common">Spur-leaf</name>
    <dbReference type="NCBI Taxonomy" id="13715"/>
    <lineage>
        <taxon>Eukaryota</taxon>
        <taxon>Viridiplantae</taxon>
        <taxon>Streptophyta</taxon>
        <taxon>Embryophyta</taxon>
        <taxon>Tracheophyta</taxon>
        <taxon>Spermatophyta</taxon>
        <taxon>Magnoliopsida</taxon>
        <taxon>Trochodendrales</taxon>
        <taxon>Trochodendraceae</taxon>
        <taxon>Tetracentron</taxon>
    </lineage>
</organism>
<gene>
    <name evidence="1" type="ORF">HHK36_027222</name>
</gene>
<evidence type="ECO:0000313" key="1">
    <source>
        <dbReference type="EMBL" id="KAF8388547.1"/>
    </source>
</evidence>
<dbReference type="EMBL" id="JABCRI010000020">
    <property type="protein sequence ID" value="KAF8388547.1"/>
    <property type="molecule type" value="Genomic_DNA"/>
</dbReference>
<dbReference type="PANTHER" id="PTHR35767:SF11">
    <property type="match status" value="1"/>
</dbReference>
<dbReference type="Proteomes" id="UP000655225">
    <property type="component" value="Unassembled WGS sequence"/>
</dbReference>
<comment type="caution">
    <text evidence="1">The sequence shown here is derived from an EMBL/GenBank/DDBJ whole genome shotgun (WGS) entry which is preliminary data.</text>
</comment>
<proteinExistence type="predicted"/>